<dbReference type="RefSeq" id="WP_160800689.1">
    <property type="nucleotide sequence ID" value="NZ_WUUL01000003.1"/>
</dbReference>
<reference evidence="1 2" key="1">
    <citation type="submission" date="2019-12" db="EMBL/GenBank/DDBJ databases">
        <title>Whole-genome analyses of novel actinobacteria.</title>
        <authorList>
            <person name="Sahin N."/>
            <person name="Saygin H."/>
        </authorList>
    </citation>
    <scope>NUCLEOTIDE SEQUENCE [LARGE SCALE GENOMIC DNA]</scope>
    <source>
        <strain evidence="1 2">KC615</strain>
    </source>
</reference>
<sequence length="180" mass="20928">MSELKRNPFLSISTKEVKGSGETKVQLEQAPSSMLEKVIEILFSEDLPSTVALEAYRDGMKRLMSAIDIRKLVLDASKISVVQDLLNIMESIWLKQRMMDLNDEDSVYFKKLVAFFDEEAYEVHRFLHSFFESELSQNIKRLCLDLMYCVLKGTIQDPEKKLMPALEQLLPGQEWEWRMA</sequence>
<evidence type="ECO:0000313" key="1">
    <source>
        <dbReference type="EMBL" id="MXQ53339.1"/>
    </source>
</evidence>
<organism evidence="1 2">
    <name type="scientific">Shimazuella alba</name>
    <dbReference type="NCBI Taxonomy" id="2690964"/>
    <lineage>
        <taxon>Bacteria</taxon>
        <taxon>Bacillati</taxon>
        <taxon>Bacillota</taxon>
        <taxon>Bacilli</taxon>
        <taxon>Bacillales</taxon>
        <taxon>Thermoactinomycetaceae</taxon>
        <taxon>Shimazuella</taxon>
    </lineage>
</organism>
<evidence type="ECO:0000313" key="2">
    <source>
        <dbReference type="Proteomes" id="UP000430692"/>
    </source>
</evidence>
<gene>
    <name evidence="1" type="ORF">GSM42_06260</name>
</gene>
<protein>
    <submittedName>
        <fullName evidence="1">Uncharacterized protein</fullName>
    </submittedName>
</protein>
<dbReference type="AlphaFoldDB" id="A0A6I4VP10"/>
<comment type="caution">
    <text evidence="1">The sequence shown here is derived from an EMBL/GenBank/DDBJ whole genome shotgun (WGS) entry which is preliminary data.</text>
</comment>
<name>A0A6I4VP10_9BACL</name>
<proteinExistence type="predicted"/>
<dbReference type="Proteomes" id="UP000430692">
    <property type="component" value="Unassembled WGS sequence"/>
</dbReference>
<keyword evidence="2" id="KW-1185">Reference proteome</keyword>
<dbReference type="EMBL" id="WUUL01000003">
    <property type="protein sequence ID" value="MXQ53339.1"/>
    <property type="molecule type" value="Genomic_DNA"/>
</dbReference>
<accession>A0A6I4VP10</accession>